<dbReference type="GO" id="GO:0043164">
    <property type="term" value="P:Gram-negative-bacterium-type cell wall biogenesis"/>
    <property type="evidence" value="ECO:0007669"/>
    <property type="project" value="TreeGrafter"/>
</dbReference>
<dbReference type="Gene3D" id="3.40.50.620">
    <property type="entry name" value="HUPs"/>
    <property type="match status" value="1"/>
</dbReference>
<name>A0A6A1R4F8_9BURK</name>
<dbReference type="InterPro" id="IPR051599">
    <property type="entry name" value="Cell_Envelope_Assoc"/>
</dbReference>
<dbReference type="PANTHER" id="PTHR30336">
    <property type="entry name" value="INNER MEMBRANE PROTEIN, PROBABLE PERMEASE"/>
    <property type="match status" value="1"/>
</dbReference>
<dbReference type="GO" id="GO:0000270">
    <property type="term" value="P:peptidoglycan metabolic process"/>
    <property type="evidence" value="ECO:0007669"/>
    <property type="project" value="TreeGrafter"/>
</dbReference>
<dbReference type="AlphaFoldDB" id="A0A6A1R4F8"/>
<dbReference type="InterPro" id="IPR003848">
    <property type="entry name" value="DUF218"/>
</dbReference>
<proteinExistence type="predicted"/>
<reference evidence="3" key="1">
    <citation type="submission" date="2019-09" db="EMBL/GenBank/DDBJ databases">
        <title>Draft genome sequences of 48 bacterial type strains from the CCUG.</title>
        <authorList>
            <person name="Tunovic T."/>
            <person name="Pineiro-Iglesias B."/>
            <person name="Unosson C."/>
            <person name="Inganas E."/>
            <person name="Ohlen M."/>
            <person name="Cardew S."/>
            <person name="Jensie-Markopoulos S."/>
            <person name="Salva-Serra F."/>
            <person name="Jaen-Luchoro D."/>
            <person name="Karlsson R."/>
            <person name="Svensson-Stadler L."/>
            <person name="Chun J."/>
            <person name="Moore E."/>
        </authorList>
    </citation>
    <scope>NUCLEOTIDE SEQUENCE</scope>
    <source>
        <strain evidence="3">CCUG 15333</strain>
    </source>
</reference>
<keyword evidence="1" id="KW-1133">Transmembrane helix</keyword>
<dbReference type="RefSeq" id="WP_151042735.1">
    <property type="nucleotide sequence ID" value="NZ_VZOT01000002.1"/>
</dbReference>
<evidence type="ECO:0000259" key="2">
    <source>
        <dbReference type="Pfam" id="PF02698"/>
    </source>
</evidence>
<comment type="caution">
    <text evidence="3">The sequence shown here is derived from an EMBL/GenBank/DDBJ whole genome shotgun (WGS) entry which is preliminary data.</text>
</comment>
<dbReference type="InterPro" id="IPR014729">
    <property type="entry name" value="Rossmann-like_a/b/a_fold"/>
</dbReference>
<gene>
    <name evidence="3" type="ORF">F7P80_03150</name>
</gene>
<accession>A0A6A1R4F8</accession>
<feature type="transmembrane region" description="Helical" evidence="1">
    <location>
        <begin position="6"/>
        <end position="27"/>
    </location>
</feature>
<dbReference type="EMBL" id="VZOT01000002">
    <property type="protein sequence ID" value="KAB0587688.1"/>
    <property type="molecule type" value="Genomic_DNA"/>
</dbReference>
<evidence type="ECO:0000313" key="3">
    <source>
        <dbReference type="EMBL" id="KAB0587688.1"/>
    </source>
</evidence>
<protein>
    <submittedName>
        <fullName evidence="3">YdcF family protein</fullName>
    </submittedName>
</protein>
<sequence>MFVVSKLLSAITQPVFWLALWWLLALLLLSRQPRLARRMLWAGLVVLGLLGFQAGPDALLRPLENRYAVPATERVPEHAGVIVLGGALEHPASWQAHGQVPLGQSVERMTVPVGWMHAHPELQLVFSGGEGRLLTTGVTEGQLATQFYREQGLDMARVHIEQGSRTTRENAQRVAQTLGERCHNERWLLVTSAWHMPRSVPEFEAVGCQITPYPVDFRTGESTPWTEYRMAESLLRWQVALHEWLGQLAYALTR</sequence>
<evidence type="ECO:0000256" key="1">
    <source>
        <dbReference type="SAM" id="Phobius"/>
    </source>
</evidence>
<dbReference type="GO" id="GO:0005886">
    <property type="term" value="C:plasma membrane"/>
    <property type="evidence" value="ECO:0007669"/>
    <property type="project" value="TreeGrafter"/>
</dbReference>
<feature type="domain" description="DUF218" evidence="2">
    <location>
        <begin position="81"/>
        <end position="246"/>
    </location>
</feature>
<keyword evidence="1" id="KW-0472">Membrane</keyword>
<dbReference type="Pfam" id="PF02698">
    <property type="entry name" value="DUF218"/>
    <property type="match status" value="1"/>
</dbReference>
<dbReference type="PANTHER" id="PTHR30336:SF4">
    <property type="entry name" value="ENVELOPE BIOGENESIS FACTOR ELYC"/>
    <property type="match status" value="1"/>
</dbReference>
<keyword evidence="1" id="KW-0812">Transmembrane</keyword>
<dbReference type="CDD" id="cd06259">
    <property type="entry name" value="YdcF-like"/>
    <property type="match status" value="1"/>
</dbReference>
<organism evidence="3">
    <name type="scientific">Comamonas kerstersii</name>
    <dbReference type="NCBI Taxonomy" id="225992"/>
    <lineage>
        <taxon>Bacteria</taxon>
        <taxon>Pseudomonadati</taxon>
        <taxon>Pseudomonadota</taxon>
        <taxon>Betaproteobacteria</taxon>
        <taxon>Burkholderiales</taxon>
        <taxon>Comamonadaceae</taxon>
        <taxon>Comamonas</taxon>
    </lineage>
</organism>